<accession>A0ABQ0G9Z9</accession>
<sequence>MGFKDRFFPRQFRYNSLDINSEKSSISDGEADPLRGRLPLSPAQRPSSPRHYCLLLAISVLALALAIALTVVTTMHLRLVRETAPREEINCGNSMEEALEKGCSFDELSKAWLPPACPRYGTNEFLESAAELNNGSWQYWTGPDGAVELTFEEMSKRIENNPGERWSWAGTDREHMAHCAWLIIRLAHAYDTGARVDMLTANFQHTKHCTLMMLQRAMSAPYLDEKITRGDVVFGYC</sequence>
<evidence type="ECO:0000313" key="3">
    <source>
        <dbReference type="EMBL" id="GAB1314598.1"/>
    </source>
</evidence>
<keyword evidence="2" id="KW-0812">Transmembrane</keyword>
<dbReference type="GeneID" id="98175551"/>
<reference evidence="3 4" key="1">
    <citation type="submission" date="2024-09" db="EMBL/GenBank/DDBJ databases">
        <title>Itraconazole resistance in Madurella fahalii resulting from another homologue of gene encoding cytochrome P450 14-alpha sterol demethylase (CYP51).</title>
        <authorList>
            <person name="Yoshioka I."/>
            <person name="Fahal A.H."/>
            <person name="Kaneko S."/>
            <person name="Yaguchi T."/>
        </authorList>
    </citation>
    <scope>NUCLEOTIDE SEQUENCE [LARGE SCALE GENOMIC DNA]</scope>
    <source>
        <strain evidence="3 4">IFM 68171</strain>
    </source>
</reference>
<dbReference type="RefSeq" id="XP_070916329.1">
    <property type="nucleotide sequence ID" value="XM_071060228.1"/>
</dbReference>
<proteinExistence type="predicted"/>
<dbReference type="Proteomes" id="UP001628179">
    <property type="component" value="Unassembled WGS sequence"/>
</dbReference>
<evidence type="ECO:0000256" key="2">
    <source>
        <dbReference type="SAM" id="Phobius"/>
    </source>
</evidence>
<evidence type="ECO:0000256" key="1">
    <source>
        <dbReference type="SAM" id="MobiDB-lite"/>
    </source>
</evidence>
<keyword evidence="2" id="KW-1133">Transmembrane helix</keyword>
<dbReference type="InterPro" id="IPR053008">
    <property type="entry name" value="Phomopsin_biosynth_assoc"/>
</dbReference>
<gene>
    <name evidence="3" type="ORF">MFIFM68171_04808</name>
</gene>
<name>A0ABQ0G9Z9_9PEZI</name>
<evidence type="ECO:0000313" key="4">
    <source>
        <dbReference type="Proteomes" id="UP001628179"/>
    </source>
</evidence>
<dbReference type="PANTHER" id="PTHR35896">
    <property type="entry name" value="IG-LIKE DOMAIN-CONTAINING PROTEIN"/>
    <property type="match status" value="1"/>
</dbReference>
<keyword evidence="4" id="KW-1185">Reference proteome</keyword>
<feature type="region of interest" description="Disordered" evidence="1">
    <location>
        <begin position="23"/>
        <end position="47"/>
    </location>
</feature>
<organism evidence="3 4">
    <name type="scientific">Madurella fahalii</name>
    <dbReference type="NCBI Taxonomy" id="1157608"/>
    <lineage>
        <taxon>Eukaryota</taxon>
        <taxon>Fungi</taxon>
        <taxon>Dikarya</taxon>
        <taxon>Ascomycota</taxon>
        <taxon>Pezizomycotina</taxon>
        <taxon>Sordariomycetes</taxon>
        <taxon>Sordariomycetidae</taxon>
        <taxon>Sordariales</taxon>
        <taxon>Sordariales incertae sedis</taxon>
        <taxon>Madurella</taxon>
    </lineage>
</organism>
<dbReference type="EMBL" id="BAAFSV010000002">
    <property type="protein sequence ID" value="GAB1314598.1"/>
    <property type="molecule type" value="Genomic_DNA"/>
</dbReference>
<comment type="caution">
    <text evidence="3">The sequence shown here is derived from an EMBL/GenBank/DDBJ whole genome shotgun (WGS) entry which is preliminary data.</text>
</comment>
<feature type="transmembrane region" description="Helical" evidence="2">
    <location>
        <begin position="52"/>
        <end position="77"/>
    </location>
</feature>
<protein>
    <submittedName>
        <fullName evidence="3">Major facilitator superfamily transporter</fullName>
    </submittedName>
</protein>
<keyword evidence="2" id="KW-0472">Membrane</keyword>
<dbReference type="PANTHER" id="PTHR35896:SF3">
    <property type="entry name" value="MAJOR FACILITATOR SUPERFAMILY TRANSPORTER"/>
    <property type="match status" value="1"/>
</dbReference>